<accession>A0A0A1P143</accession>
<sequence>MLSSPSSPTTIHQDTIPPPWNHALLTSYKKNYPNKTTPIYLSMSNMRRSGDISMHCLSFKGFLKDYHLQYFKFLLAMNDHTLMGDIKSDRNGRITWIMPFTQEYYLFKGKFYIASSPNQVTRYPPPKVPDDDDYWENQRIQLWNELDDKTKITFAWPSRGDRPKSADIPMEIKNMDIAMDNLCLLIYKVTEVEHLDYSIFPPKRMVYTLSTKSNDWKVETANP</sequence>
<proteinExistence type="predicted"/>
<evidence type="ECO:0000313" key="1">
    <source>
        <dbReference type="EMBL" id="ORE20322.1"/>
    </source>
</evidence>
<dbReference type="EMBL" id="KV921296">
    <property type="protein sequence ID" value="ORE20322.1"/>
    <property type="molecule type" value="Genomic_DNA"/>
</dbReference>
<organism evidence="1 2">
    <name type="scientific">Rhizopus microsporus</name>
    <dbReference type="NCBI Taxonomy" id="58291"/>
    <lineage>
        <taxon>Eukaryota</taxon>
        <taxon>Fungi</taxon>
        <taxon>Fungi incertae sedis</taxon>
        <taxon>Mucoromycota</taxon>
        <taxon>Mucoromycotina</taxon>
        <taxon>Mucoromycetes</taxon>
        <taxon>Mucorales</taxon>
        <taxon>Mucorineae</taxon>
        <taxon>Rhizopodaceae</taxon>
        <taxon>Rhizopus</taxon>
    </lineage>
</organism>
<name>A0A0A1P143_RHIZD</name>
<gene>
    <name evidence="1" type="ORF">BCV71DRAFT_262213</name>
</gene>
<dbReference type="PANTHER" id="PTHR28243">
    <property type="entry name" value="AGL049CP"/>
    <property type="match status" value="1"/>
</dbReference>
<dbReference type="Gene3D" id="2.30.110.10">
    <property type="entry name" value="Electron Transport, Fmn-binding Protein, Chain A"/>
    <property type="match status" value="1"/>
</dbReference>
<protein>
    <recommendedName>
        <fullName evidence="3">Pyridoxamine 5'-phosphate oxidase Alr4036 family FMN-binding domain-containing protein</fullName>
    </recommendedName>
</protein>
<dbReference type="PANTHER" id="PTHR28243:SF1">
    <property type="entry name" value="PYRIDOXAMINE 5'-PHOSPHATE OXIDASE ALR4036 FAMILY FMN-BINDING DOMAIN-CONTAINING PROTEIN"/>
    <property type="match status" value="1"/>
</dbReference>
<evidence type="ECO:0000313" key="2">
    <source>
        <dbReference type="Proteomes" id="UP000242381"/>
    </source>
</evidence>
<dbReference type="OMA" id="QWNELDT"/>
<dbReference type="InterPro" id="IPR012349">
    <property type="entry name" value="Split_barrel_FMN-bd"/>
</dbReference>
<evidence type="ECO:0008006" key="3">
    <source>
        <dbReference type="Google" id="ProtNLM"/>
    </source>
</evidence>
<dbReference type="VEuPathDB" id="FungiDB:BCV72DRAFT_15313"/>
<dbReference type="Proteomes" id="UP000242381">
    <property type="component" value="Unassembled WGS sequence"/>
</dbReference>
<reference evidence="1 2" key="1">
    <citation type="journal article" date="2016" name="Proc. Natl. Acad. Sci. U.S.A.">
        <title>Lipid metabolic changes in an early divergent fungus govern the establishment of a mutualistic symbiosis with endobacteria.</title>
        <authorList>
            <person name="Lastovetsky O.A."/>
            <person name="Gaspar M.L."/>
            <person name="Mondo S.J."/>
            <person name="LaButti K.M."/>
            <person name="Sandor L."/>
            <person name="Grigoriev I.V."/>
            <person name="Henry S.A."/>
            <person name="Pawlowska T.E."/>
        </authorList>
    </citation>
    <scope>NUCLEOTIDE SEQUENCE [LARGE SCALE GENOMIC DNA]</scope>
    <source>
        <strain evidence="1 2">ATCC 11559</strain>
    </source>
</reference>
<dbReference type="AlphaFoldDB" id="A0A0A1P143"/>
<dbReference type="SUPFAM" id="SSF50475">
    <property type="entry name" value="FMN-binding split barrel"/>
    <property type="match status" value="1"/>
</dbReference>